<proteinExistence type="predicted"/>
<dbReference type="PANTHER" id="PTHR45661">
    <property type="entry name" value="SURFACE ANTIGEN"/>
    <property type="match status" value="1"/>
</dbReference>
<keyword evidence="2" id="KW-1185">Reference proteome</keyword>
<gene>
    <name evidence="1" type="ORF">TVAG_204430</name>
</gene>
<dbReference type="SUPFAM" id="SSF52058">
    <property type="entry name" value="L domain-like"/>
    <property type="match status" value="3"/>
</dbReference>
<reference evidence="1" key="2">
    <citation type="journal article" date="2007" name="Science">
        <title>Draft genome sequence of the sexually transmitted pathogen Trichomonas vaginalis.</title>
        <authorList>
            <person name="Carlton J.M."/>
            <person name="Hirt R.P."/>
            <person name="Silva J.C."/>
            <person name="Delcher A.L."/>
            <person name="Schatz M."/>
            <person name="Zhao Q."/>
            <person name="Wortman J.R."/>
            <person name="Bidwell S.L."/>
            <person name="Alsmark U.C.M."/>
            <person name="Besteiro S."/>
            <person name="Sicheritz-Ponten T."/>
            <person name="Noel C.J."/>
            <person name="Dacks J.B."/>
            <person name="Foster P.G."/>
            <person name="Simillion C."/>
            <person name="Van de Peer Y."/>
            <person name="Miranda-Saavedra D."/>
            <person name="Barton G.J."/>
            <person name="Westrop G.D."/>
            <person name="Mueller S."/>
            <person name="Dessi D."/>
            <person name="Fiori P.L."/>
            <person name="Ren Q."/>
            <person name="Paulsen I."/>
            <person name="Zhang H."/>
            <person name="Bastida-Corcuera F.D."/>
            <person name="Simoes-Barbosa A."/>
            <person name="Brown M.T."/>
            <person name="Hayes R.D."/>
            <person name="Mukherjee M."/>
            <person name="Okumura C.Y."/>
            <person name="Schneider R."/>
            <person name="Smith A.J."/>
            <person name="Vanacova S."/>
            <person name="Villalvazo M."/>
            <person name="Haas B.J."/>
            <person name="Pertea M."/>
            <person name="Feldblyum T.V."/>
            <person name="Utterback T.R."/>
            <person name="Shu C.L."/>
            <person name="Osoegawa K."/>
            <person name="de Jong P.J."/>
            <person name="Hrdy I."/>
            <person name="Horvathova L."/>
            <person name="Zubacova Z."/>
            <person name="Dolezal P."/>
            <person name="Malik S.B."/>
            <person name="Logsdon J.M. Jr."/>
            <person name="Henze K."/>
            <person name="Gupta A."/>
            <person name="Wang C.C."/>
            <person name="Dunne R.L."/>
            <person name="Upcroft J.A."/>
            <person name="Upcroft P."/>
            <person name="White O."/>
            <person name="Salzberg S.L."/>
            <person name="Tang P."/>
            <person name="Chiu C.-H."/>
            <person name="Lee Y.-S."/>
            <person name="Embley T.M."/>
            <person name="Coombs G.H."/>
            <person name="Mottram J.C."/>
            <person name="Tachezy J."/>
            <person name="Fraser-Liggett C.M."/>
            <person name="Johnson P.J."/>
        </authorList>
    </citation>
    <scope>NUCLEOTIDE SEQUENCE [LARGE SCALE GENOMIC DNA]</scope>
    <source>
        <strain evidence="1">G3</strain>
    </source>
</reference>
<dbReference type="InterPro" id="IPR053139">
    <property type="entry name" value="Surface_bspA-like"/>
</dbReference>
<dbReference type="VEuPathDB" id="TrichDB:TVAG_204430"/>
<dbReference type="InParanoid" id="A2FJ37"/>
<dbReference type="Pfam" id="PF13306">
    <property type="entry name" value="LRR_5"/>
    <property type="match status" value="2"/>
</dbReference>
<name>A2FJ37_TRIV3</name>
<dbReference type="EMBL" id="DS113824">
    <property type="protein sequence ID" value="EAX95101.1"/>
    <property type="molecule type" value="Genomic_DNA"/>
</dbReference>
<dbReference type="AlphaFoldDB" id="A2FJ37"/>
<dbReference type="VEuPathDB" id="TrichDB:TVAGG3_0879360"/>
<evidence type="ECO:0000313" key="2">
    <source>
        <dbReference type="Proteomes" id="UP000001542"/>
    </source>
</evidence>
<dbReference type="InterPro" id="IPR026906">
    <property type="entry name" value="LRR_5"/>
</dbReference>
<dbReference type="PANTHER" id="PTHR45661:SF3">
    <property type="entry name" value="IG-LIKE DOMAIN-CONTAINING PROTEIN"/>
    <property type="match status" value="1"/>
</dbReference>
<dbReference type="OrthoDB" id="5981530at2759"/>
<protein>
    <submittedName>
        <fullName evidence="1">Surface antigen BspA-like</fullName>
    </submittedName>
</protein>
<organism evidence="1 2">
    <name type="scientific">Trichomonas vaginalis (strain ATCC PRA-98 / G3)</name>
    <dbReference type="NCBI Taxonomy" id="412133"/>
    <lineage>
        <taxon>Eukaryota</taxon>
        <taxon>Metamonada</taxon>
        <taxon>Parabasalia</taxon>
        <taxon>Trichomonadida</taxon>
        <taxon>Trichomonadidae</taxon>
        <taxon>Trichomonas</taxon>
    </lineage>
</organism>
<dbReference type="KEGG" id="tva:4752845"/>
<evidence type="ECO:0000313" key="1">
    <source>
        <dbReference type="EMBL" id="EAX95101.1"/>
    </source>
</evidence>
<accession>A2FJ37</accession>
<dbReference type="InterPro" id="IPR032675">
    <property type="entry name" value="LRR_dom_sf"/>
</dbReference>
<dbReference type="Gene3D" id="3.80.10.10">
    <property type="entry name" value="Ribonuclease Inhibitor"/>
    <property type="match status" value="5"/>
</dbReference>
<dbReference type="STRING" id="5722.A2FJ37"/>
<sequence>MDSITTIGRSAFVSKGNLNSITFGSKSSLTTIDQYAFQNCKKMKFINIPTTVTTVGYFAFDGCENLNSISFNSLSILGQYAFRNCKKLSQLNLFASTLKTIETYCFSGCSSLASFNLPENLQTIQSNAFSDTTSLTSIIFVSKITELLDSCFSNSGLQKVDLSNCINLIQINPFSFQGCSSLSELIIPPNLQVIEMSAFSNTQIVNLSIPQSLKRIETSAFQNCANLKTFNIPENSLLEFIGLYAFRDCMMLSVIKCPERGTDHFKVITGALYNFDMTNLILFPPASSITYFSLPGSVTSINQGAFIGCKNLLSVLFPSGSVSRISANAFEGCSRLTYINIPLCVTSVGENAFLGCSSLICGVQIENTSKVFINEVINKAGLPASSYKACVENIKSCRTHYQSRFDMMTYTVMIVM</sequence>
<dbReference type="RefSeq" id="XP_001308031.1">
    <property type="nucleotide sequence ID" value="XM_001308030.1"/>
</dbReference>
<dbReference type="Proteomes" id="UP000001542">
    <property type="component" value="Unassembled WGS sequence"/>
</dbReference>
<dbReference type="SMR" id="A2FJ37"/>
<reference evidence="1" key="1">
    <citation type="submission" date="2006-10" db="EMBL/GenBank/DDBJ databases">
        <authorList>
            <person name="Amadeo P."/>
            <person name="Zhao Q."/>
            <person name="Wortman J."/>
            <person name="Fraser-Liggett C."/>
            <person name="Carlton J."/>
        </authorList>
    </citation>
    <scope>NUCLEOTIDE SEQUENCE</scope>
    <source>
        <strain evidence="1">G3</strain>
    </source>
</reference>